<evidence type="ECO:0000256" key="2">
    <source>
        <dbReference type="ARBA" id="ARBA00022679"/>
    </source>
</evidence>
<keyword evidence="1 4" id="KW-0489">Methyltransferase</keyword>
<dbReference type="RefSeq" id="WP_135526902.1">
    <property type="nucleotide sequence ID" value="NZ_SRLH01000006.1"/>
</dbReference>
<comment type="caution">
    <text evidence="4">The sequence shown here is derived from an EMBL/GenBank/DDBJ whole genome shotgun (WGS) entry which is preliminary data.</text>
</comment>
<name>A0A4Z0L4B8_9FLAO</name>
<organism evidence="4 5">
    <name type="scientific">Flavobacterium humi</name>
    <dbReference type="NCBI Taxonomy" id="2562683"/>
    <lineage>
        <taxon>Bacteria</taxon>
        <taxon>Pseudomonadati</taxon>
        <taxon>Bacteroidota</taxon>
        <taxon>Flavobacteriia</taxon>
        <taxon>Flavobacteriales</taxon>
        <taxon>Flavobacteriaceae</taxon>
        <taxon>Flavobacterium</taxon>
    </lineage>
</organism>
<dbReference type="Proteomes" id="UP000297407">
    <property type="component" value="Unassembled WGS sequence"/>
</dbReference>
<dbReference type="Gene3D" id="3.40.50.150">
    <property type="entry name" value="Vaccinia Virus protein VP39"/>
    <property type="match status" value="1"/>
</dbReference>
<evidence type="ECO:0000313" key="5">
    <source>
        <dbReference type="Proteomes" id="UP000297407"/>
    </source>
</evidence>
<dbReference type="PANTHER" id="PTHR43861:SF1">
    <property type="entry name" value="TRANS-ACONITATE 2-METHYLTRANSFERASE"/>
    <property type="match status" value="1"/>
</dbReference>
<dbReference type="EMBL" id="SRLH01000006">
    <property type="protein sequence ID" value="TGD57297.1"/>
    <property type="molecule type" value="Genomic_DNA"/>
</dbReference>
<dbReference type="PANTHER" id="PTHR43861">
    <property type="entry name" value="TRANS-ACONITATE 2-METHYLTRANSFERASE-RELATED"/>
    <property type="match status" value="1"/>
</dbReference>
<evidence type="ECO:0000256" key="1">
    <source>
        <dbReference type="ARBA" id="ARBA00022603"/>
    </source>
</evidence>
<dbReference type="CDD" id="cd02440">
    <property type="entry name" value="AdoMet_MTases"/>
    <property type="match status" value="1"/>
</dbReference>
<dbReference type="SUPFAM" id="SSF53335">
    <property type="entry name" value="S-adenosyl-L-methionine-dependent methyltransferases"/>
    <property type="match status" value="1"/>
</dbReference>
<protein>
    <submittedName>
        <fullName evidence="4">Class I SAM-dependent methyltransferase</fullName>
    </submittedName>
</protein>
<dbReference type="InterPro" id="IPR041698">
    <property type="entry name" value="Methyltransf_25"/>
</dbReference>
<dbReference type="GO" id="GO:0032259">
    <property type="term" value="P:methylation"/>
    <property type="evidence" value="ECO:0007669"/>
    <property type="project" value="UniProtKB-KW"/>
</dbReference>
<sequence length="260" mass="29713">MNASFDIAAANYDNSFTHTVIGKLQRNLVYRHLRGILEENRIQNILEINCGTGEDAIWLAKQNYTVTATDISPLMVAVAEKKTNLENLNFRQVDINRLPQPFPDEKFDLIFSNFGGLNCLTKTELGQFLKNASGLLTQNGQLVLVIMPKNTLWEQLYFLAKADFKSVFRRKKENVVANVDGENIKTNYFNPKEVTHLASADFRIRLLKPIGFFIPPSYLEPFFRSRPKLVSVLHSLENTAGKHSFLSKYADHYLITLQKK</sequence>
<feature type="domain" description="Methyltransferase" evidence="3">
    <location>
        <begin position="45"/>
        <end position="140"/>
    </location>
</feature>
<gene>
    <name evidence="4" type="ORF">E4635_11780</name>
</gene>
<evidence type="ECO:0000259" key="3">
    <source>
        <dbReference type="Pfam" id="PF13649"/>
    </source>
</evidence>
<dbReference type="OrthoDB" id="529208at2"/>
<keyword evidence="2 4" id="KW-0808">Transferase</keyword>
<dbReference type="GO" id="GO:0008168">
    <property type="term" value="F:methyltransferase activity"/>
    <property type="evidence" value="ECO:0007669"/>
    <property type="project" value="UniProtKB-KW"/>
</dbReference>
<evidence type="ECO:0000313" key="4">
    <source>
        <dbReference type="EMBL" id="TGD57297.1"/>
    </source>
</evidence>
<reference evidence="4 5" key="1">
    <citation type="submission" date="2019-04" db="EMBL/GenBank/DDBJ databases">
        <title>Flavobacterium sp. strain DS2-A Genome sequencing and assembly.</title>
        <authorList>
            <person name="Kim I."/>
        </authorList>
    </citation>
    <scope>NUCLEOTIDE SEQUENCE [LARGE SCALE GENOMIC DNA]</scope>
    <source>
        <strain evidence="4 5">DS2-A</strain>
    </source>
</reference>
<proteinExistence type="predicted"/>
<dbReference type="InterPro" id="IPR029063">
    <property type="entry name" value="SAM-dependent_MTases_sf"/>
</dbReference>
<dbReference type="AlphaFoldDB" id="A0A4Z0L4B8"/>
<accession>A0A4Z0L4B8</accession>
<dbReference type="Pfam" id="PF13649">
    <property type="entry name" value="Methyltransf_25"/>
    <property type="match status" value="1"/>
</dbReference>
<keyword evidence="5" id="KW-1185">Reference proteome</keyword>